<protein>
    <recommendedName>
        <fullName evidence="3">Immediate-early protein 2</fullName>
    </recommendedName>
</protein>
<reference evidence="1" key="1">
    <citation type="journal article" date="2014" name="Int. J. Syst. Evol. Microbiol.">
        <title>Complete genome sequence of Corynebacterium casei LMG S-19264T (=DSM 44701T), isolated from a smear-ripened cheese.</title>
        <authorList>
            <consortium name="US DOE Joint Genome Institute (JGI-PGF)"/>
            <person name="Walter F."/>
            <person name="Albersmeier A."/>
            <person name="Kalinowski J."/>
            <person name="Ruckert C."/>
        </authorList>
    </citation>
    <scope>NUCLEOTIDE SEQUENCE</scope>
    <source>
        <strain evidence="1">JCM 4059</strain>
    </source>
</reference>
<organism evidence="1 2">
    <name type="scientific">Streptomyces mashuensis</name>
    <dbReference type="NCBI Taxonomy" id="33904"/>
    <lineage>
        <taxon>Bacteria</taxon>
        <taxon>Bacillati</taxon>
        <taxon>Actinomycetota</taxon>
        <taxon>Actinomycetes</taxon>
        <taxon>Kitasatosporales</taxon>
        <taxon>Streptomycetaceae</taxon>
        <taxon>Streptomyces</taxon>
    </lineage>
</organism>
<dbReference type="InterPro" id="IPR023393">
    <property type="entry name" value="START-like_dom_sf"/>
</dbReference>
<evidence type="ECO:0000313" key="2">
    <source>
        <dbReference type="Proteomes" id="UP000638313"/>
    </source>
</evidence>
<dbReference type="Pfam" id="PF10604">
    <property type="entry name" value="Polyketide_cyc2"/>
    <property type="match status" value="1"/>
</dbReference>
<evidence type="ECO:0008006" key="3">
    <source>
        <dbReference type="Google" id="ProtNLM"/>
    </source>
</evidence>
<sequence length="155" mass="16719">MVHFSVERRSPLPLDTAWHRITCWERHAAHVPLTAITVTTPPPTGAGTRFVARTGRGPVAFDDPMEVVRWEPPAPGRSGCCLLEKRGRVVRGWARIEVGPDGAGSRVVWEGDLRVRGVPGLFGPVVARSARLLYGRVAAGLLREAPPSAGPAPPR</sequence>
<accession>A0A919ED73</accession>
<gene>
    <name evidence="1" type="ORF">GCM10010218_40690</name>
</gene>
<dbReference type="RefSeq" id="WP_190131077.1">
    <property type="nucleotide sequence ID" value="NZ_BNBD01000008.1"/>
</dbReference>
<dbReference type="Gene3D" id="3.30.530.20">
    <property type="match status" value="1"/>
</dbReference>
<evidence type="ECO:0000313" key="1">
    <source>
        <dbReference type="EMBL" id="GHF55152.1"/>
    </source>
</evidence>
<dbReference type="InterPro" id="IPR019587">
    <property type="entry name" value="Polyketide_cyclase/dehydratase"/>
</dbReference>
<dbReference type="AlphaFoldDB" id="A0A919ED73"/>
<name>A0A919ED73_9ACTN</name>
<proteinExistence type="predicted"/>
<comment type="caution">
    <text evidence="1">The sequence shown here is derived from an EMBL/GenBank/DDBJ whole genome shotgun (WGS) entry which is preliminary data.</text>
</comment>
<dbReference type="EMBL" id="BNBD01000008">
    <property type="protein sequence ID" value="GHF55152.1"/>
    <property type="molecule type" value="Genomic_DNA"/>
</dbReference>
<dbReference type="SUPFAM" id="SSF55961">
    <property type="entry name" value="Bet v1-like"/>
    <property type="match status" value="1"/>
</dbReference>
<keyword evidence="2" id="KW-1185">Reference proteome</keyword>
<dbReference type="Proteomes" id="UP000638313">
    <property type="component" value="Unassembled WGS sequence"/>
</dbReference>
<reference evidence="1" key="2">
    <citation type="submission" date="2020-09" db="EMBL/GenBank/DDBJ databases">
        <authorList>
            <person name="Sun Q."/>
            <person name="Ohkuma M."/>
        </authorList>
    </citation>
    <scope>NUCLEOTIDE SEQUENCE</scope>
    <source>
        <strain evidence="1">JCM 4059</strain>
    </source>
</reference>